<dbReference type="Gene3D" id="1.20.1250.20">
    <property type="entry name" value="MFS general substrate transporter like domains"/>
    <property type="match status" value="1"/>
</dbReference>
<dbReference type="GO" id="GO:0005886">
    <property type="term" value="C:plasma membrane"/>
    <property type="evidence" value="ECO:0007669"/>
    <property type="project" value="TreeGrafter"/>
</dbReference>
<feature type="transmembrane region" description="Helical" evidence="6">
    <location>
        <begin position="370"/>
        <end position="389"/>
    </location>
</feature>
<feature type="transmembrane region" description="Helical" evidence="6">
    <location>
        <begin position="274"/>
        <end position="307"/>
    </location>
</feature>
<feature type="transmembrane region" description="Helical" evidence="6">
    <location>
        <begin position="327"/>
        <end position="349"/>
    </location>
</feature>
<evidence type="ECO:0000313" key="9">
    <source>
        <dbReference type="Proteomes" id="UP000325945"/>
    </source>
</evidence>
<sequence length="512" mass="56329">MEKNEYEEQEEATHVEGPALAPEPTQDPNDPLVSFSVRPRLSITHSSPQNWTRSEKYLTCLTVCFFTFLSTSNSSNLVVAVVKISDEFRVTPTQAGYIVCFNLLLMGVGNLLWVPLSRVTGKRPVYLLALLLFTGCNIWTYEASTYGSLLASRIISGLAAAAADATVPSLIADLFFVDERGHCMMIFHFALSTGFFVGPLMCAYITQEAGWRWTSGFLAIASGSTFLVGVFTIRESNYRRDTASADLSHSAYTPRKSFLSWVMLTRGFRRDVSFFRTVCTTLLLAAYPPILWTGLLVGTFVGWNIVVQMTASRVFLAPPYIWEVGQVGLLALAGFIGAVIAFFAGGKLIDRLSARMTKANGGVREPEFRLPALIIPAVIGPMGVLVFGICLARRLVWVGAAFGYAMQGFGLTALSNIVVTYAVDSYQHVAGEALVIVFVVRNTIATFLALYTVDWQEATGVENAFGEMVAMQYFFLLLAIPMFYYGKRIRARTLRRGSFWGVVGRSPVVSQA</sequence>
<dbReference type="SUPFAM" id="SSF103473">
    <property type="entry name" value="MFS general substrate transporter"/>
    <property type="match status" value="1"/>
</dbReference>
<evidence type="ECO:0000256" key="6">
    <source>
        <dbReference type="SAM" id="Phobius"/>
    </source>
</evidence>
<evidence type="ECO:0000256" key="3">
    <source>
        <dbReference type="ARBA" id="ARBA00022989"/>
    </source>
</evidence>
<dbReference type="InterPro" id="IPR036259">
    <property type="entry name" value="MFS_trans_sf"/>
</dbReference>
<evidence type="ECO:0000256" key="4">
    <source>
        <dbReference type="ARBA" id="ARBA00023136"/>
    </source>
</evidence>
<keyword evidence="3 6" id="KW-1133">Transmembrane helix</keyword>
<feature type="transmembrane region" description="Helical" evidence="6">
    <location>
        <begin position="213"/>
        <end position="233"/>
    </location>
</feature>
<dbReference type="AlphaFoldDB" id="A0A5N6X1W8"/>
<feature type="region of interest" description="Disordered" evidence="5">
    <location>
        <begin position="1"/>
        <end position="29"/>
    </location>
</feature>
<dbReference type="Proteomes" id="UP000325945">
    <property type="component" value="Unassembled WGS sequence"/>
</dbReference>
<evidence type="ECO:0000256" key="5">
    <source>
        <dbReference type="SAM" id="MobiDB-lite"/>
    </source>
</evidence>
<name>A0A5N6X1W8_9EURO</name>
<feature type="compositionally biased region" description="Basic and acidic residues" evidence="5">
    <location>
        <begin position="1"/>
        <end position="14"/>
    </location>
</feature>
<feature type="transmembrane region" description="Helical" evidence="6">
    <location>
        <begin position="94"/>
        <end position="113"/>
    </location>
</feature>
<evidence type="ECO:0000256" key="1">
    <source>
        <dbReference type="ARBA" id="ARBA00004141"/>
    </source>
</evidence>
<dbReference type="InterPro" id="IPR011701">
    <property type="entry name" value="MFS"/>
</dbReference>
<dbReference type="InterPro" id="IPR020846">
    <property type="entry name" value="MFS_dom"/>
</dbReference>
<dbReference type="EMBL" id="ML741801">
    <property type="protein sequence ID" value="KAE8326306.1"/>
    <property type="molecule type" value="Genomic_DNA"/>
</dbReference>
<keyword evidence="9" id="KW-1185">Reference proteome</keyword>
<dbReference type="PANTHER" id="PTHR23502">
    <property type="entry name" value="MAJOR FACILITATOR SUPERFAMILY"/>
    <property type="match status" value="1"/>
</dbReference>
<feature type="transmembrane region" description="Helical" evidence="6">
    <location>
        <begin position="189"/>
        <end position="207"/>
    </location>
</feature>
<evidence type="ECO:0000259" key="7">
    <source>
        <dbReference type="PROSITE" id="PS50850"/>
    </source>
</evidence>
<feature type="transmembrane region" description="Helical" evidence="6">
    <location>
        <begin position="154"/>
        <end position="177"/>
    </location>
</feature>
<proteinExistence type="predicted"/>
<keyword evidence="4 6" id="KW-0472">Membrane</keyword>
<gene>
    <name evidence="8" type="ORF">BDV39DRAFT_193801</name>
</gene>
<reference evidence="9" key="1">
    <citation type="submission" date="2019-04" db="EMBL/GenBank/DDBJ databases">
        <title>Friends and foes A comparative genomics studyof 23 Aspergillus species from section Flavi.</title>
        <authorList>
            <consortium name="DOE Joint Genome Institute"/>
            <person name="Kjaerbolling I."/>
            <person name="Vesth T."/>
            <person name="Frisvad J.C."/>
            <person name="Nybo J.L."/>
            <person name="Theobald S."/>
            <person name="Kildgaard S."/>
            <person name="Isbrandt T."/>
            <person name="Kuo A."/>
            <person name="Sato A."/>
            <person name="Lyhne E.K."/>
            <person name="Kogle M.E."/>
            <person name="Wiebenga A."/>
            <person name="Kun R.S."/>
            <person name="Lubbers R.J."/>
            <person name="Makela M.R."/>
            <person name="Barry K."/>
            <person name="Chovatia M."/>
            <person name="Clum A."/>
            <person name="Daum C."/>
            <person name="Haridas S."/>
            <person name="He G."/>
            <person name="LaButti K."/>
            <person name="Lipzen A."/>
            <person name="Mondo S."/>
            <person name="Riley R."/>
            <person name="Salamov A."/>
            <person name="Simmons B.A."/>
            <person name="Magnuson J.K."/>
            <person name="Henrissat B."/>
            <person name="Mortensen U.H."/>
            <person name="Larsen T.O."/>
            <person name="Devries R.P."/>
            <person name="Grigoriev I.V."/>
            <person name="Machida M."/>
            <person name="Baker S.E."/>
            <person name="Andersen M.R."/>
        </authorList>
    </citation>
    <scope>NUCLEOTIDE SEQUENCE [LARGE SCALE GENOMIC DNA]</scope>
    <source>
        <strain evidence="9">CBS 130017</strain>
    </source>
</reference>
<dbReference type="PANTHER" id="PTHR23502:SF160">
    <property type="entry name" value="MAJOR FACILITATOR SUPERFAMILY (MFS) PROFILE DOMAIN-CONTAINING PROTEIN-RELATED"/>
    <property type="match status" value="1"/>
</dbReference>
<keyword evidence="2 6" id="KW-0812">Transmembrane</keyword>
<evidence type="ECO:0000313" key="8">
    <source>
        <dbReference type="EMBL" id="KAE8326306.1"/>
    </source>
</evidence>
<feature type="transmembrane region" description="Helical" evidence="6">
    <location>
        <begin position="465"/>
        <end position="486"/>
    </location>
</feature>
<feature type="transmembrane region" description="Helical" evidence="6">
    <location>
        <begin position="57"/>
        <end position="82"/>
    </location>
</feature>
<feature type="domain" description="Major facilitator superfamily (MFS) profile" evidence="7">
    <location>
        <begin position="59"/>
        <end position="490"/>
    </location>
</feature>
<organism evidence="8 9">
    <name type="scientific">Aspergillus sergii</name>
    <dbReference type="NCBI Taxonomy" id="1034303"/>
    <lineage>
        <taxon>Eukaryota</taxon>
        <taxon>Fungi</taxon>
        <taxon>Dikarya</taxon>
        <taxon>Ascomycota</taxon>
        <taxon>Pezizomycotina</taxon>
        <taxon>Eurotiomycetes</taxon>
        <taxon>Eurotiomycetidae</taxon>
        <taxon>Eurotiales</taxon>
        <taxon>Aspergillaceae</taxon>
        <taxon>Aspergillus</taxon>
        <taxon>Aspergillus subgen. Circumdati</taxon>
    </lineage>
</organism>
<feature type="transmembrane region" description="Helical" evidence="6">
    <location>
        <begin position="125"/>
        <end position="142"/>
    </location>
</feature>
<protein>
    <submittedName>
        <fullName evidence="8">Major facilitator superfamily domain-containing protein</fullName>
    </submittedName>
</protein>
<dbReference type="Pfam" id="PF07690">
    <property type="entry name" value="MFS_1"/>
    <property type="match status" value="1"/>
</dbReference>
<accession>A0A5N6X1W8</accession>
<dbReference type="GO" id="GO:0022857">
    <property type="term" value="F:transmembrane transporter activity"/>
    <property type="evidence" value="ECO:0007669"/>
    <property type="project" value="InterPro"/>
</dbReference>
<dbReference type="PROSITE" id="PS50850">
    <property type="entry name" value="MFS"/>
    <property type="match status" value="1"/>
</dbReference>
<evidence type="ECO:0000256" key="2">
    <source>
        <dbReference type="ARBA" id="ARBA00022692"/>
    </source>
</evidence>
<comment type="subcellular location">
    <subcellularLocation>
        <location evidence="1">Membrane</location>
        <topology evidence="1">Multi-pass membrane protein</topology>
    </subcellularLocation>
</comment>
<feature type="transmembrane region" description="Helical" evidence="6">
    <location>
        <begin position="433"/>
        <end position="453"/>
    </location>
</feature>
<feature type="transmembrane region" description="Helical" evidence="6">
    <location>
        <begin position="395"/>
        <end position="421"/>
    </location>
</feature>